<dbReference type="EnsemblProtists" id="EKX49854">
    <property type="protein sequence ID" value="EKX49854"/>
    <property type="gene ID" value="GUITHDRAFT_104250"/>
</dbReference>
<dbReference type="AlphaFoldDB" id="L1JNL3"/>
<evidence type="ECO:0000256" key="1">
    <source>
        <dbReference type="SAM" id="MobiDB-lite"/>
    </source>
</evidence>
<dbReference type="Gene3D" id="1.20.120.360">
    <property type="entry name" value="Axin interactor, dorsalization-associated protein, N-terminal domain"/>
    <property type="match status" value="1"/>
</dbReference>
<dbReference type="PANTHER" id="PTHR28654">
    <property type="entry name" value="AXIN INTERACTOR, DORSALIZATION-ASSOCIATED PROTEIN"/>
    <property type="match status" value="1"/>
</dbReference>
<proteinExistence type="predicted"/>
<reference evidence="4" key="3">
    <citation type="submission" date="2016-03" db="UniProtKB">
        <authorList>
            <consortium name="EnsemblProtists"/>
        </authorList>
    </citation>
    <scope>IDENTIFICATION</scope>
</reference>
<dbReference type="GeneID" id="17306503"/>
<dbReference type="GO" id="GO:0016020">
    <property type="term" value="C:membrane"/>
    <property type="evidence" value="ECO:0007669"/>
    <property type="project" value="TreeGrafter"/>
</dbReference>
<dbReference type="PROSITE" id="PS51911">
    <property type="entry name" value="C2_AIDA"/>
    <property type="match status" value="1"/>
</dbReference>
<name>L1JNL3_GUITC</name>
<dbReference type="PaxDb" id="55529-EKX49854"/>
<organism evidence="3">
    <name type="scientific">Guillardia theta (strain CCMP2712)</name>
    <name type="common">Cryptophyte</name>
    <dbReference type="NCBI Taxonomy" id="905079"/>
    <lineage>
        <taxon>Eukaryota</taxon>
        <taxon>Cryptophyceae</taxon>
        <taxon>Pyrenomonadales</taxon>
        <taxon>Geminigeraceae</taxon>
        <taxon>Guillardia</taxon>
    </lineage>
</organism>
<dbReference type="OrthoDB" id="428576at2759"/>
<dbReference type="InterPro" id="IPR036818">
    <property type="entry name" value="AIDA_N_sf"/>
</dbReference>
<evidence type="ECO:0000259" key="2">
    <source>
        <dbReference type="PROSITE" id="PS51911"/>
    </source>
</evidence>
<feature type="domain" description="C2 Aida-type" evidence="2">
    <location>
        <begin position="162"/>
        <end position="308"/>
    </location>
</feature>
<dbReference type="OMA" id="KLHAAWC"/>
<gene>
    <name evidence="3" type="ORF">GUITHDRAFT_104250</name>
</gene>
<reference evidence="3 5" key="1">
    <citation type="journal article" date="2012" name="Nature">
        <title>Algal genomes reveal evolutionary mosaicism and the fate of nucleomorphs.</title>
        <authorList>
            <consortium name="DOE Joint Genome Institute"/>
            <person name="Curtis B.A."/>
            <person name="Tanifuji G."/>
            <person name="Burki F."/>
            <person name="Gruber A."/>
            <person name="Irimia M."/>
            <person name="Maruyama S."/>
            <person name="Arias M.C."/>
            <person name="Ball S.G."/>
            <person name="Gile G.H."/>
            <person name="Hirakawa Y."/>
            <person name="Hopkins J.F."/>
            <person name="Kuo A."/>
            <person name="Rensing S.A."/>
            <person name="Schmutz J."/>
            <person name="Symeonidi A."/>
            <person name="Elias M."/>
            <person name="Eveleigh R.J."/>
            <person name="Herman E.K."/>
            <person name="Klute M.J."/>
            <person name="Nakayama T."/>
            <person name="Obornik M."/>
            <person name="Reyes-Prieto A."/>
            <person name="Armbrust E.V."/>
            <person name="Aves S.J."/>
            <person name="Beiko R.G."/>
            <person name="Coutinho P."/>
            <person name="Dacks J.B."/>
            <person name="Durnford D.G."/>
            <person name="Fast N.M."/>
            <person name="Green B.R."/>
            <person name="Grisdale C.J."/>
            <person name="Hempel F."/>
            <person name="Henrissat B."/>
            <person name="Hoppner M.P."/>
            <person name="Ishida K."/>
            <person name="Kim E."/>
            <person name="Koreny L."/>
            <person name="Kroth P.G."/>
            <person name="Liu Y."/>
            <person name="Malik S.B."/>
            <person name="Maier U.G."/>
            <person name="McRose D."/>
            <person name="Mock T."/>
            <person name="Neilson J.A."/>
            <person name="Onodera N.T."/>
            <person name="Poole A.M."/>
            <person name="Pritham E.J."/>
            <person name="Richards T.A."/>
            <person name="Rocap G."/>
            <person name="Roy S.W."/>
            <person name="Sarai C."/>
            <person name="Schaack S."/>
            <person name="Shirato S."/>
            <person name="Slamovits C.H."/>
            <person name="Spencer D.F."/>
            <person name="Suzuki S."/>
            <person name="Worden A.Z."/>
            <person name="Zauner S."/>
            <person name="Barry K."/>
            <person name="Bell C."/>
            <person name="Bharti A.K."/>
            <person name="Crow J.A."/>
            <person name="Grimwood J."/>
            <person name="Kramer R."/>
            <person name="Lindquist E."/>
            <person name="Lucas S."/>
            <person name="Salamov A."/>
            <person name="McFadden G.I."/>
            <person name="Lane C.E."/>
            <person name="Keeling P.J."/>
            <person name="Gray M.W."/>
            <person name="Grigoriev I.V."/>
            <person name="Archibald J.M."/>
        </authorList>
    </citation>
    <scope>NUCLEOTIDE SEQUENCE</scope>
    <source>
        <strain evidence="3 5">CCMP2712</strain>
    </source>
</reference>
<dbReference type="EMBL" id="JH992980">
    <property type="protein sequence ID" value="EKX49854.1"/>
    <property type="molecule type" value="Genomic_DNA"/>
</dbReference>
<dbReference type="Gene3D" id="2.60.40.150">
    <property type="entry name" value="C2 domain"/>
    <property type="match status" value="1"/>
</dbReference>
<reference evidence="5" key="2">
    <citation type="submission" date="2012-11" db="EMBL/GenBank/DDBJ databases">
        <authorList>
            <person name="Kuo A."/>
            <person name="Curtis B.A."/>
            <person name="Tanifuji G."/>
            <person name="Burki F."/>
            <person name="Gruber A."/>
            <person name="Irimia M."/>
            <person name="Maruyama S."/>
            <person name="Arias M.C."/>
            <person name="Ball S.G."/>
            <person name="Gile G.H."/>
            <person name="Hirakawa Y."/>
            <person name="Hopkins J.F."/>
            <person name="Rensing S.A."/>
            <person name="Schmutz J."/>
            <person name="Symeonidi A."/>
            <person name="Elias M."/>
            <person name="Eveleigh R.J."/>
            <person name="Herman E.K."/>
            <person name="Klute M.J."/>
            <person name="Nakayama T."/>
            <person name="Obornik M."/>
            <person name="Reyes-Prieto A."/>
            <person name="Armbrust E.V."/>
            <person name="Aves S.J."/>
            <person name="Beiko R.G."/>
            <person name="Coutinho P."/>
            <person name="Dacks J.B."/>
            <person name="Durnford D.G."/>
            <person name="Fast N.M."/>
            <person name="Green B.R."/>
            <person name="Grisdale C."/>
            <person name="Hempe F."/>
            <person name="Henrissat B."/>
            <person name="Hoppner M.P."/>
            <person name="Ishida K.-I."/>
            <person name="Kim E."/>
            <person name="Koreny L."/>
            <person name="Kroth P.G."/>
            <person name="Liu Y."/>
            <person name="Malik S.-B."/>
            <person name="Maier U.G."/>
            <person name="McRose D."/>
            <person name="Mock T."/>
            <person name="Neilson J.A."/>
            <person name="Onodera N.T."/>
            <person name="Poole A.M."/>
            <person name="Pritham E.J."/>
            <person name="Richards T.A."/>
            <person name="Rocap G."/>
            <person name="Roy S.W."/>
            <person name="Sarai C."/>
            <person name="Schaack S."/>
            <person name="Shirato S."/>
            <person name="Slamovits C.H."/>
            <person name="Spencer D.F."/>
            <person name="Suzuki S."/>
            <person name="Worden A.Z."/>
            <person name="Zauner S."/>
            <person name="Barry K."/>
            <person name="Bell C."/>
            <person name="Bharti A.K."/>
            <person name="Crow J.A."/>
            <person name="Grimwood J."/>
            <person name="Kramer R."/>
            <person name="Lindquist E."/>
            <person name="Lucas S."/>
            <person name="Salamov A."/>
            <person name="McFadden G.I."/>
            <person name="Lane C.E."/>
            <person name="Keeling P.J."/>
            <person name="Gray M.W."/>
            <person name="Grigoriev I.V."/>
            <person name="Archibald J.M."/>
        </authorList>
    </citation>
    <scope>NUCLEOTIDE SEQUENCE</scope>
    <source>
        <strain evidence="5">CCMP2712</strain>
    </source>
</reference>
<feature type="region of interest" description="Disordered" evidence="1">
    <location>
        <begin position="138"/>
        <end position="168"/>
    </location>
</feature>
<sequence>MPSTTRVRFFMMPVHGVMNVSCLCVAQSLQQELANAQKNARTQKQIVAVKNLMVSLRLRSFAIRRGDDMISSENMKALKPVFENLFIKDKKFPLDLSEVDEAELKRALGMELEDDENEAELLDSVPVAAPAISIPKARGAATREVEGDNDSDEHNVAGQASKTNGSTSKKTRTVKITIVKIGLKDFEKYQDPYITCFVASGGRVLEPKQDTPNSTSRFDKHINFGHTITLKQGYETILPGAAIVFEFKHFKPKKDKISTKCWAFLEREDVKEGVHNLELYKKPTDVKCKKLSLLTVKPLYLQIQIEIGEPK</sequence>
<dbReference type="PANTHER" id="PTHR28654:SF1">
    <property type="entry name" value="AXIN INTERACTOR, DORSALIZATION-ASSOCIATED PROTEIN"/>
    <property type="match status" value="1"/>
</dbReference>
<dbReference type="Proteomes" id="UP000011087">
    <property type="component" value="Unassembled WGS sequence"/>
</dbReference>
<dbReference type="HOGENOM" id="CLU_064322_0_0_1"/>
<dbReference type="Pfam" id="PF14186">
    <property type="entry name" value="Aida_C2"/>
    <property type="match status" value="1"/>
</dbReference>
<dbReference type="eggNOG" id="ENOG502QSD5">
    <property type="taxonomic scope" value="Eukaryota"/>
</dbReference>
<protein>
    <recommendedName>
        <fullName evidence="2">C2 Aida-type domain-containing protein</fullName>
    </recommendedName>
</protein>
<accession>L1JNL3</accession>
<keyword evidence="5" id="KW-1185">Reference proteome</keyword>
<dbReference type="InterPro" id="IPR035892">
    <property type="entry name" value="C2_domain_sf"/>
</dbReference>
<dbReference type="GO" id="GO:0035091">
    <property type="term" value="F:phosphatidylinositol binding"/>
    <property type="evidence" value="ECO:0007669"/>
    <property type="project" value="TreeGrafter"/>
</dbReference>
<dbReference type="KEGG" id="gtt:GUITHDRAFT_104250"/>
<evidence type="ECO:0000313" key="3">
    <source>
        <dbReference type="EMBL" id="EKX49854.1"/>
    </source>
</evidence>
<evidence type="ECO:0000313" key="5">
    <source>
        <dbReference type="Proteomes" id="UP000011087"/>
    </source>
</evidence>
<dbReference type="InterPro" id="IPR025939">
    <property type="entry name" value="Aida_C"/>
</dbReference>
<dbReference type="RefSeq" id="XP_005836834.1">
    <property type="nucleotide sequence ID" value="XM_005836777.1"/>
</dbReference>
<evidence type="ECO:0000313" key="4">
    <source>
        <dbReference type="EnsemblProtists" id="EKX49854"/>
    </source>
</evidence>